<dbReference type="PANTHER" id="PTHR31793">
    <property type="entry name" value="4-HYDROXYBENZOYL-COA THIOESTERASE FAMILY MEMBER"/>
    <property type="match status" value="1"/>
</dbReference>
<reference evidence="3 4" key="1">
    <citation type="submission" date="2019-06" db="EMBL/GenBank/DDBJ databases">
        <title>Paenimaribius caenipelagi gen. nov., sp. nov., isolated from a tidal flat.</title>
        <authorList>
            <person name="Yoon J.-H."/>
        </authorList>
    </citation>
    <scope>NUCLEOTIDE SEQUENCE [LARGE SCALE GENOMIC DNA]</scope>
    <source>
        <strain evidence="3 4">JBTF-M29</strain>
    </source>
</reference>
<gene>
    <name evidence="3" type="ORF">FEV53_05625</name>
</gene>
<dbReference type="AlphaFoldDB" id="A0A547Q756"/>
<dbReference type="CDD" id="cd00586">
    <property type="entry name" value="4HBT"/>
    <property type="match status" value="1"/>
</dbReference>
<evidence type="ECO:0000256" key="2">
    <source>
        <dbReference type="ARBA" id="ARBA00022801"/>
    </source>
</evidence>
<dbReference type="InterPro" id="IPR029069">
    <property type="entry name" value="HotDog_dom_sf"/>
</dbReference>
<sequence length="148" mass="16465">MTDRPAPGIRTDYRVFRTLGTRWNDNDIYGHINNVVFYEMFDTAVNGLLLEAGLLDPHAGADVFLVVDSGCRYHAPISHPAVITAGLRVGHLGRSAVRYEIALFDGDADLAAAEGHFVHVNVDRETHRPRPMADPLRQLFQSMTAPQR</sequence>
<comment type="similarity">
    <text evidence="1">Belongs to the 4-hydroxybenzoyl-CoA thioesterase family.</text>
</comment>
<dbReference type="PANTHER" id="PTHR31793:SF27">
    <property type="entry name" value="NOVEL THIOESTERASE SUPERFAMILY DOMAIN AND SAPOSIN A-TYPE DOMAIN CONTAINING PROTEIN (0610012H03RIK)"/>
    <property type="match status" value="1"/>
</dbReference>
<dbReference type="RefSeq" id="WP_142833838.1">
    <property type="nucleotide sequence ID" value="NZ_VFSV01000007.1"/>
</dbReference>
<evidence type="ECO:0000313" key="4">
    <source>
        <dbReference type="Proteomes" id="UP000318590"/>
    </source>
</evidence>
<evidence type="ECO:0000313" key="3">
    <source>
        <dbReference type="EMBL" id="TRD22201.1"/>
    </source>
</evidence>
<name>A0A547Q756_9RHOB</name>
<protein>
    <submittedName>
        <fullName evidence="3">Acyl-CoA thioesterase</fullName>
    </submittedName>
</protein>
<proteinExistence type="inferred from homology"/>
<dbReference type="Pfam" id="PF13279">
    <property type="entry name" value="4HBT_2"/>
    <property type="match status" value="1"/>
</dbReference>
<dbReference type="Gene3D" id="3.10.129.10">
    <property type="entry name" value="Hotdog Thioesterase"/>
    <property type="match status" value="1"/>
</dbReference>
<dbReference type="EMBL" id="VFSV01000007">
    <property type="protein sequence ID" value="TRD22201.1"/>
    <property type="molecule type" value="Genomic_DNA"/>
</dbReference>
<dbReference type="GO" id="GO:0047617">
    <property type="term" value="F:fatty acyl-CoA hydrolase activity"/>
    <property type="evidence" value="ECO:0007669"/>
    <property type="project" value="TreeGrafter"/>
</dbReference>
<dbReference type="InterPro" id="IPR050563">
    <property type="entry name" value="4-hydroxybenzoyl-CoA_TE"/>
</dbReference>
<dbReference type="SUPFAM" id="SSF54637">
    <property type="entry name" value="Thioesterase/thiol ester dehydrase-isomerase"/>
    <property type="match status" value="1"/>
</dbReference>
<accession>A0A547Q756</accession>
<organism evidence="3 4">
    <name type="scientific">Palleronia caenipelagi</name>
    <dbReference type="NCBI Taxonomy" id="2489174"/>
    <lineage>
        <taxon>Bacteria</taxon>
        <taxon>Pseudomonadati</taxon>
        <taxon>Pseudomonadota</taxon>
        <taxon>Alphaproteobacteria</taxon>
        <taxon>Rhodobacterales</taxon>
        <taxon>Roseobacteraceae</taxon>
        <taxon>Palleronia</taxon>
    </lineage>
</organism>
<keyword evidence="4" id="KW-1185">Reference proteome</keyword>
<comment type="caution">
    <text evidence="3">The sequence shown here is derived from an EMBL/GenBank/DDBJ whole genome shotgun (WGS) entry which is preliminary data.</text>
</comment>
<dbReference type="Proteomes" id="UP000318590">
    <property type="component" value="Unassembled WGS sequence"/>
</dbReference>
<evidence type="ECO:0000256" key="1">
    <source>
        <dbReference type="ARBA" id="ARBA00005953"/>
    </source>
</evidence>
<dbReference type="OrthoDB" id="9799036at2"/>
<keyword evidence="2" id="KW-0378">Hydrolase</keyword>